<proteinExistence type="inferred from homology"/>
<accession>A0AAD9WQA4</accession>
<evidence type="ECO:0000256" key="3">
    <source>
        <dbReference type="ARBA" id="ARBA00004771"/>
    </source>
</evidence>
<dbReference type="Pfam" id="PF03007">
    <property type="entry name" value="WS_DGAT_cat"/>
    <property type="match status" value="1"/>
</dbReference>
<evidence type="ECO:0000256" key="10">
    <source>
        <dbReference type="ARBA" id="ARBA00023136"/>
    </source>
</evidence>
<evidence type="ECO:0000256" key="5">
    <source>
        <dbReference type="ARBA" id="ARBA00022475"/>
    </source>
</evidence>
<organism evidence="17 18">
    <name type="scientific">Dipteronia dyeriana</name>
    <dbReference type="NCBI Taxonomy" id="168575"/>
    <lineage>
        <taxon>Eukaryota</taxon>
        <taxon>Viridiplantae</taxon>
        <taxon>Streptophyta</taxon>
        <taxon>Embryophyta</taxon>
        <taxon>Tracheophyta</taxon>
        <taxon>Spermatophyta</taxon>
        <taxon>Magnoliopsida</taxon>
        <taxon>eudicotyledons</taxon>
        <taxon>Gunneridae</taxon>
        <taxon>Pentapetalae</taxon>
        <taxon>rosids</taxon>
        <taxon>malvids</taxon>
        <taxon>Sapindales</taxon>
        <taxon>Sapindaceae</taxon>
        <taxon>Hippocastanoideae</taxon>
        <taxon>Acereae</taxon>
        <taxon>Dipteronia</taxon>
    </lineage>
</organism>
<dbReference type="SUPFAM" id="SSF52777">
    <property type="entry name" value="CoA-dependent acyltransferases"/>
    <property type="match status" value="1"/>
</dbReference>
<comment type="caution">
    <text evidence="17">The sequence shown here is derived from an EMBL/GenBank/DDBJ whole genome shotgun (WGS) entry which is preliminary data.</text>
</comment>
<feature type="domain" description="O-acyltransferase WSD1 C-terminal" evidence="16">
    <location>
        <begin position="346"/>
        <end position="490"/>
    </location>
</feature>
<feature type="domain" description="O-acyltransferase WSD1-like N-terminal" evidence="15">
    <location>
        <begin position="70"/>
        <end position="278"/>
    </location>
</feature>
<dbReference type="GO" id="GO:0004144">
    <property type="term" value="F:diacylglycerol O-acyltransferase activity"/>
    <property type="evidence" value="ECO:0007669"/>
    <property type="project" value="UniProtKB-EC"/>
</dbReference>
<evidence type="ECO:0000313" key="17">
    <source>
        <dbReference type="EMBL" id="KAK2638522.1"/>
    </source>
</evidence>
<gene>
    <name evidence="17" type="ORF">Ddye_026317</name>
</gene>
<reference evidence="17" key="1">
    <citation type="journal article" date="2023" name="Plant J.">
        <title>Genome sequences and population genomics provide insights into the demographic history, inbreeding, and mutation load of two 'living fossil' tree species of Dipteronia.</title>
        <authorList>
            <person name="Feng Y."/>
            <person name="Comes H.P."/>
            <person name="Chen J."/>
            <person name="Zhu S."/>
            <person name="Lu R."/>
            <person name="Zhang X."/>
            <person name="Li P."/>
            <person name="Qiu J."/>
            <person name="Olsen K.M."/>
            <person name="Qiu Y."/>
        </authorList>
    </citation>
    <scope>NUCLEOTIDE SEQUENCE</scope>
    <source>
        <strain evidence="17">KIB01</strain>
    </source>
</reference>
<evidence type="ECO:0000256" key="4">
    <source>
        <dbReference type="ARBA" id="ARBA00005189"/>
    </source>
</evidence>
<evidence type="ECO:0000256" key="11">
    <source>
        <dbReference type="ARBA" id="ARBA00023315"/>
    </source>
</evidence>
<comment type="pathway">
    <text evidence="4">Lipid metabolism.</text>
</comment>
<dbReference type="InterPro" id="IPR004255">
    <property type="entry name" value="O-acyltransferase_WSD1_N"/>
</dbReference>
<dbReference type="InterPro" id="IPR009721">
    <property type="entry name" value="O-acyltransferase_WSD1_C"/>
</dbReference>
<keyword evidence="5" id="KW-1003">Cell membrane</keyword>
<dbReference type="Proteomes" id="UP001280121">
    <property type="component" value="Unassembled WGS sequence"/>
</dbReference>
<evidence type="ECO:0000256" key="13">
    <source>
        <dbReference type="ARBA" id="ARBA00047604"/>
    </source>
</evidence>
<dbReference type="GO" id="GO:0005886">
    <property type="term" value="C:plasma membrane"/>
    <property type="evidence" value="ECO:0007669"/>
    <property type="project" value="UniProtKB-SubCell"/>
</dbReference>
<dbReference type="GO" id="GO:0005789">
    <property type="term" value="C:endoplasmic reticulum membrane"/>
    <property type="evidence" value="ECO:0007669"/>
    <property type="project" value="UniProtKB-SubCell"/>
</dbReference>
<keyword evidence="18" id="KW-1185">Reference proteome</keyword>
<dbReference type="PANTHER" id="PTHR31650:SF1">
    <property type="entry name" value="WAX ESTER SYNTHASE_DIACYLGLYCEROL ACYLTRANSFERASE 4-RELATED"/>
    <property type="match status" value="1"/>
</dbReference>
<evidence type="ECO:0000256" key="7">
    <source>
        <dbReference type="ARBA" id="ARBA00022692"/>
    </source>
</evidence>
<evidence type="ECO:0000256" key="12">
    <source>
        <dbReference type="ARBA" id="ARBA00024360"/>
    </source>
</evidence>
<dbReference type="PANTHER" id="PTHR31650">
    <property type="entry name" value="O-ACYLTRANSFERASE (WSD1-LIKE) FAMILY PROTEIN"/>
    <property type="match status" value="1"/>
</dbReference>
<protein>
    <recommendedName>
        <fullName evidence="19">Diacylglycerol O-acyltransferase</fullName>
    </recommendedName>
</protein>
<evidence type="ECO:0000259" key="15">
    <source>
        <dbReference type="Pfam" id="PF03007"/>
    </source>
</evidence>
<comment type="pathway">
    <text evidence="3">Glycerolipid metabolism; triacylglycerol biosynthesis.</text>
</comment>
<evidence type="ECO:0000256" key="9">
    <source>
        <dbReference type="ARBA" id="ARBA00022989"/>
    </source>
</evidence>
<evidence type="ECO:0000256" key="14">
    <source>
        <dbReference type="ARBA" id="ARBA00048109"/>
    </source>
</evidence>
<dbReference type="InterPro" id="IPR045034">
    <property type="entry name" value="O-acyltransferase_WSD1-like"/>
</dbReference>
<comment type="catalytic activity">
    <reaction evidence="13">
        <text>a long chain fatty alcohol + a fatty acyl-CoA = a long-chain alcohol wax ester + CoA</text>
        <dbReference type="Rhea" id="RHEA:38443"/>
        <dbReference type="ChEBI" id="CHEBI:17135"/>
        <dbReference type="ChEBI" id="CHEBI:57287"/>
        <dbReference type="ChEBI" id="CHEBI:77636"/>
        <dbReference type="ChEBI" id="CHEBI:235323"/>
        <dbReference type="EC" id="2.3.1.75"/>
    </reaction>
</comment>
<dbReference type="EMBL" id="JANJYI010000008">
    <property type="protein sequence ID" value="KAK2638522.1"/>
    <property type="molecule type" value="Genomic_DNA"/>
</dbReference>
<sequence>MHINPTSSPPRCRPSMANGEASAVEDLSPAARLFHAPRFNCHIIAIIGCKTSINPSVIKQGLNLTLLNHPRFSSKLVMDDKKGANMKWTRTSVNVEDHVIVPDYDPEMENPDQFVEDYISYMTTMPMDFSKPLWELHLLNVKSSEAEATGVFRIHHSMGDGASLISLLLACTRKTSDPEALPSVPEHKGKDSSGGGQGFSWLLSAIWWAIRLIWNTIMDLLVFVATLLFLKDTKNPLKGESAGVDREHAPKLIVHRNVSLDDIKLVKKAMNMTVNDVVLGITQAGLSRYLNRSYGKIKQEHEQQNQNSSSLPKSMRFRATVLVGLRPTKGIQELADMMAKESKGRWGNCIGYVLIPFKIGFEKDPLDYVRKAKATIDRKKLSLEALCTYSIAQLVIKIFGFKVAGAIAKRVLSRITMAFSNVVGPLEDISFYGHPIAFVAPTVYGHPQALTIHYQSYVNKMTIVLAVDPNVISDPHQLSADIQESLTIIKDAALQKTLIINDVV</sequence>
<evidence type="ECO:0000259" key="16">
    <source>
        <dbReference type="Pfam" id="PF06974"/>
    </source>
</evidence>
<evidence type="ECO:0000256" key="2">
    <source>
        <dbReference type="ARBA" id="ARBA00004389"/>
    </source>
</evidence>
<keyword evidence="10" id="KW-0472">Membrane</keyword>
<dbReference type="GO" id="GO:0047196">
    <property type="term" value="F:long-chain-alcohol O-fatty-acyltransferase activity"/>
    <property type="evidence" value="ECO:0007669"/>
    <property type="project" value="UniProtKB-EC"/>
</dbReference>
<comment type="catalytic activity">
    <reaction evidence="14">
        <text>an acyl-CoA + a 1,2-diacyl-sn-glycerol = a triacyl-sn-glycerol + CoA</text>
        <dbReference type="Rhea" id="RHEA:10868"/>
        <dbReference type="ChEBI" id="CHEBI:17815"/>
        <dbReference type="ChEBI" id="CHEBI:57287"/>
        <dbReference type="ChEBI" id="CHEBI:58342"/>
        <dbReference type="ChEBI" id="CHEBI:64615"/>
        <dbReference type="EC" id="2.3.1.20"/>
    </reaction>
</comment>
<evidence type="ECO:0000256" key="1">
    <source>
        <dbReference type="ARBA" id="ARBA00004162"/>
    </source>
</evidence>
<dbReference type="AlphaFoldDB" id="A0AAD9WQA4"/>
<evidence type="ECO:0008006" key="19">
    <source>
        <dbReference type="Google" id="ProtNLM"/>
    </source>
</evidence>
<comment type="subcellular location">
    <subcellularLocation>
        <location evidence="1">Cell membrane</location>
        <topology evidence="1">Single-pass membrane protein</topology>
    </subcellularLocation>
    <subcellularLocation>
        <location evidence="2">Endoplasmic reticulum membrane</location>
        <topology evidence="2">Single-pass membrane protein</topology>
    </subcellularLocation>
</comment>
<evidence type="ECO:0000256" key="8">
    <source>
        <dbReference type="ARBA" id="ARBA00022824"/>
    </source>
</evidence>
<evidence type="ECO:0000256" key="6">
    <source>
        <dbReference type="ARBA" id="ARBA00022679"/>
    </source>
</evidence>
<keyword evidence="6" id="KW-0808">Transferase</keyword>
<keyword evidence="11" id="KW-0012">Acyltransferase</keyword>
<keyword evidence="8" id="KW-0256">Endoplasmic reticulum</keyword>
<dbReference type="Pfam" id="PF06974">
    <property type="entry name" value="WS_DGAT_C"/>
    <property type="match status" value="1"/>
</dbReference>
<comment type="similarity">
    <text evidence="12">In the N-terminal section; belongs to the long-chain O-acyltransferase family.</text>
</comment>
<dbReference type="GO" id="GO:0019432">
    <property type="term" value="P:triglyceride biosynthetic process"/>
    <property type="evidence" value="ECO:0007669"/>
    <property type="project" value="TreeGrafter"/>
</dbReference>
<dbReference type="FunFam" id="3.30.559.10:FF:000033">
    <property type="entry name" value="O-acyltransferase (WSD1-like) family protein"/>
    <property type="match status" value="1"/>
</dbReference>
<name>A0AAD9WQA4_9ROSI</name>
<keyword evidence="7" id="KW-0812">Transmembrane</keyword>
<keyword evidence="9" id="KW-1133">Transmembrane helix</keyword>
<evidence type="ECO:0000313" key="18">
    <source>
        <dbReference type="Proteomes" id="UP001280121"/>
    </source>
</evidence>